<feature type="domain" description="Heterokaryon incompatibility" evidence="1">
    <location>
        <begin position="42"/>
        <end position="173"/>
    </location>
</feature>
<dbReference type="RefSeq" id="XP_038745785.1">
    <property type="nucleotide sequence ID" value="XM_038888984.1"/>
</dbReference>
<dbReference type="InterPro" id="IPR010730">
    <property type="entry name" value="HET"/>
</dbReference>
<keyword evidence="3" id="KW-1185">Reference proteome</keyword>
<evidence type="ECO:0000313" key="3">
    <source>
        <dbReference type="Proteomes" id="UP000781932"/>
    </source>
</evidence>
<dbReference type="GeneID" id="62162058"/>
<dbReference type="EMBL" id="JAATWM020000018">
    <property type="protein sequence ID" value="KAF9876324.1"/>
    <property type="molecule type" value="Genomic_DNA"/>
</dbReference>
<gene>
    <name evidence="2" type="ORF">CkaCkLH20_06267</name>
</gene>
<reference evidence="2" key="2">
    <citation type="submission" date="2020-11" db="EMBL/GenBank/DDBJ databases">
        <title>Whole genome sequencing of Colletotrichum sp.</title>
        <authorList>
            <person name="Li H."/>
        </authorList>
    </citation>
    <scope>NUCLEOTIDE SEQUENCE</scope>
    <source>
        <strain evidence="2">CkLH20</strain>
    </source>
</reference>
<sequence length="437" mass="49680">MSPLYETLYARKIRLLQLLPGSHTDPIRCKLQIADLSNKPEYEALSYTWAQANGDTARSQRVYLGDRYDMLAITVNCANALRRLRSPNRSRMLWVDSICINQENIEERSQQVGIMQYIYATALRVLIYLGEDPEDPNPTTSKPWMFENHGNNLELSQDLVSQPYFTRMWVIQEIASARFAWVLYGSRGARWQDIMISPEVDSTDGGLLIKDDNYRQLVSSHPWLRSVNLPRHRGLDELYQFLTETRGCQASDTRDKVFALLGLFVGARDAGLIPDYSLNKGQVLAGVTASCLLTHPRAWVHCFAMVDRVQSPDMPSWAVNWLSPLHQAHSDLGTIDHARWRDESSRSPDGKVRMKFSRKGALIVQGIPFCRLANCLPSVRLEQVKAGPLGVIRDIFYDPDAHDCLPELQDEIIQKTLIPILLWLSANRLGASTQTLR</sequence>
<dbReference type="PANTHER" id="PTHR24148">
    <property type="entry name" value="ANKYRIN REPEAT DOMAIN-CONTAINING PROTEIN 39 HOMOLOG-RELATED"/>
    <property type="match status" value="1"/>
</dbReference>
<dbReference type="OrthoDB" id="4850135at2759"/>
<protein>
    <recommendedName>
        <fullName evidence="1">Heterokaryon incompatibility domain-containing protein</fullName>
    </recommendedName>
</protein>
<dbReference type="InterPro" id="IPR052895">
    <property type="entry name" value="HetReg/Transcr_Mod"/>
</dbReference>
<reference evidence="2" key="1">
    <citation type="submission" date="2020-03" db="EMBL/GenBank/DDBJ databases">
        <authorList>
            <person name="He L."/>
        </authorList>
    </citation>
    <scope>NUCLEOTIDE SEQUENCE</scope>
    <source>
        <strain evidence="2">CkLH20</strain>
    </source>
</reference>
<name>A0A9P6I5D2_9PEZI</name>
<evidence type="ECO:0000259" key="1">
    <source>
        <dbReference type="Pfam" id="PF06985"/>
    </source>
</evidence>
<accession>A0A9P6I5D2</accession>
<dbReference type="AlphaFoldDB" id="A0A9P6I5D2"/>
<evidence type="ECO:0000313" key="2">
    <source>
        <dbReference type="EMBL" id="KAF9876324.1"/>
    </source>
</evidence>
<comment type="caution">
    <text evidence="2">The sequence shown here is derived from an EMBL/GenBank/DDBJ whole genome shotgun (WGS) entry which is preliminary data.</text>
</comment>
<dbReference type="Pfam" id="PF06985">
    <property type="entry name" value="HET"/>
    <property type="match status" value="1"/>
</dbReference>
<proteinExistence type="predicted"/>
<organism evidence="2 3">
    <name type="scientific">Colletotrichum karsti</name>
    <dbReference type="NCBI Taxonomy" id="1095194"/>
    <lineage>
        <taxon>Eukaryota</taxon>
        <taxon>Fungi</taxon>
        <taxon>Dikarya</taxon>
        <taxon>Ascomycota</taxon>
        <taxon>Pezizomycotina</taxon>
        <taxon>Sordariomycetes</taxon>
        <taxon>Hypocreomycetidae</taxon>
        <taxon>Glomerellales</taxon>
        <taxon>Glomerellaceae</taxon>
        <taxon>Colletotrichum</taxon>
        <taxon>Colletotrichum boninense species complex</taxon>
    </lineage>
</organism>
<dbReference type="PANTHER" id="PTHR24148:SF81">
    <property type="entry name" value="HETEROKARYON INCOMPATIBILITY DOMAIN-CONTAINING PROTEIN"/>
    <property type="match status" value="1"/>
</dbReference>
<dbReference type="Proteomes" id="UP000781932">
    <property type="component" value="Unassembled WGS sequence"/>
</dbReference>